<organism evidence="12 13">
    <name type="scientific">Dufourea novaeangliae</name>
    <name type="common">Sweat bee</name>
    <dbReference type="NCBI Taxonomy" id="178035"/>
    <lineage>
        <taxon>Eukaryota</taxon>
        <taxon>Metazoa</taxon>
        <taxon>Ecdysozoa</taxon>
        <taxon>Arthropoda</taxon>
        <taxon>Hexapoda</taxon>
        <taxon>Insecta</taxon>
        <taxon>Pterygota</taxon>
        <taxon>Neoptera</taxon>
        <taxon>Endopterygota</taxon>
        <taxon>Hymenoptera</taxon>
        <taxon>Apocrita</taxon>
        <taxon>Aculeata</taxon>
        <taxon>Apoidea</taxon>
        <taxon>Anthophila</taxon>
        <taxon>Halictidae</taxon>
        <taxon>Rophitinae</taxon>
        <taxon>Dufourea</taxon>
    </lineage>
</organism>
<dbReference type="Pfam" id="PF00153">
    <property type="entry name" value="Mito_carr"/>
    <property type="match status" value="3"/>
</dbReference>
<dbReference type="SUPFAM" id="SSF103506">
    <property type="entry name" value="Mitochondrial carrier"/>
    <property type="match status" value="1"/>
</dbReference>
<dbReference type="EMBL" id="KQ435207">
    <property type="protein sequence ID" value="KZC15063.1"/>
    <property type="molecule type" value="Genomic_DNA"/>
</dbReference>
<evidence type="ECO:0000256" key="5">
    <source>
        <dbReference type="ARBA" id="ARBA00022737"/>
    </source>
</evidence>
<evidence type="ECO:0000313" key="13">
    <source>
        <dbReference type="Proteomes" id="UP000076502"/>
    </source>
</evidence>
<keyword evidence="9 10" id="KW-0472">Membrane</keyword>
<dbReference type="PROSITE" id="PS50920">
    <property type="entry name" value="SOLCAR"/>
    <property type="match status" value="3"/>
</dbReference>
<evidence type="ECO:0000256" key="7">
    <source>
        <dbReference type="ARBA" id="ARBA00022989"/>
    </source>
</evidence>
<evidence type="ECO:0000256" key="8">
    <source>
        <dbReference type="ARBA" id="ARBA00023128"/>
    </source>
</evidence>
<dbReference type="InterPro" id="IPR018108">
    <property type="entry name" value="MCP_transmembrane"/>
</dbReference>
<feature type="repeat" description="Solcar" evidence="10">
    <location>
        <begin position="1"/>
        <end position="66"/>
    </location>
</feature>
<evidence type="ECO:0000256" key="10">
    <source>
        <dbReference type="PROSITE-ProRule" id="PRU00282"/>
    </source>
</evidence>
<evidence type="ECO:0000256" key="3">
    <source>
        <dbReference type="ARBA" id="ARBA00022448"/>
    </source>
</evidence>
<evidence type="ECO:0000256" key="2">
    <source>
        <dbReference type="ARBA" id="ARBA00006375"/>
    </source>
</evidence>
<keyword evidence="13" id="KW-1185">Reference proteome</keyword>
<dbReference type="PANTHER" id="PTHR45667">
    <property type="entry name" value="S-ADENOSYLMETHIONINE MITOCHONDRIAL CARRIER PROTEIN"/>
    <property type="match status" value="1"/>
</dbReference>
<dbReference type="FunFam" id="1.50.40.10:FF:000018">
    <property type="entry name" value="S-adenosylmethionine mitochondrial carrier protein-like"/>
    <property type="match status" value="1"/>
</dbReference>
<reference evidence="12 13" key="1">
    <citation type="submission" date="2015-07" db="EMBL/GenBank/DDBJ databases">
        <title>The genome of Dufourea novaeangliae.</title>
        <authorList>
            <person name="Pan H."/>
            <person name="Kapheim K."/>
        </authorList>
    </citation>
    <scope>NUCLEOTIDE SEQUENCE [LARGE SCALE GENOMIC DNA]</scope>
    <source>
        <strain evidence="12">0120121106</strain>
        <tissue evidence="12">Whole body</tissue>
    </source>
</reference>
<feature type="non-terminal residue" evidence="12">
    <location>
        <position position="251"/>
    </location>
</feature>
<keyword evidence="3 11" id="KW-0813">Transport</keyword>
<dbReference type="OrthoDB" id="276989at2759"/>
<sequence>AGGLAGTSVDLVLFPLDTLKTRLQAKQGFIKAGGFSGLYKGILPVAIGSAPTASLFFVTYESIKTVAQCKVPGKYSSLLHMGAASLAEMVTCLIRVPIEIVKQRKQALVSNTKDISLRLLYRGYWSTVLRDVPFSFIQFPLWEYFKKVYSVYIDRNILPMESAVCGAVAGGISAIVTTPLDVIKTRIMLAQTNTRSSHLKMLYILQDIYKERGLSGLYAGVGPRVMWITLGGFIFFGTFEEAKALVVKYIL</sequence>
<keyword evidence="4 10" id="KW-0812">Transmembrane</keyword>
<dbReference type="Proteomes" id="UP000076502">
    <property type="component" value="Unassembled WGS sequence"/>
</dbReference>
<comment type="similarity">
    <text evidence="2 11">Belongs to the mitochondrial carrier (TC 2.A.29) family.</text>
</comment>
<gene>
    <name evidence="12" type="ORF">WN55_09365</name>
</gene>
<proteinExistence type="inferred from homology"/>
<feature type="repeat" description="Solcar" evidence="10">
    <location>
        <begin position="75"/>
        <end position="148"/>
    </location>
</feature>
<dbReference type="AlphaFoldDB" id="A0A154PT70"/>
<evidence type="ECO:0000313" key="12">
    <source>
        <dbReference type="EMBL" id="KZC15063.1"/>
    </source>
</evidence>
<dbReference type="Gene3D" id="1.50.40.10">
    <property type="entry name" value="Mitochondrial carrier domain"/>
    <property type="match status" value="2"/>
</dbReference>
<protein>
    <submittedName>
        <fullName evidence="12">S-adenosylmethionine mitochondrial carrier protein</fullName>
    </submittedName>
</protein>
<evidence type="ECO:0000256" key="6">
    <source>
        <dbReference type="ARBA" id="ARBA00022792"/>
    </source>
</evidence>
<evidence type="ECO:0000256" key="11">
    <source>
        <dbReference type="RuleBase" id="RU000488"/>
    </source>
</evidence>
<evidence type="ECO:0000256" key="4">
    <source>
        <dbReference type="ARBA" id="ARBA00022692"/>
    </source>
</evidence>
<dbReference type="GO" id="GO:0005743">
    <property type="term" value="C:mitochondrial inner membrane"/>
    <property type="evidence" value="ECO:0007669"/>
    <property type="project" value="UniProtKB-SubCell"/>
</dbReference>
<keyword evidence="7" id="KW-1133">Transmembrane helix</keyword>
<keyword evidence="6" id="KW-0999">Mitochondrion inner membrane</keyword>
<dbReference type="InterPro" id="IPR023395">
    <property type="entry name" value="MCP_dom_sf"/>
</dbReference>
<evidence type="ECO:0000256" key="9">
    <source>
        <dbReference type="ARBA" id="ARBA00023136"/>
    </source>
</evidence>
<comment type="subcellular location">
    <subcellularLocation>
        <location evidence="1">Mitochondrion inner membrane</location>
        <topology evidence="1">Multi-pass membrane protein</topology>
    </subcellularLocation>
</comment>
<keyword evidence="5" id="KW-0677">Repeat</keyword>
<feature type="non-terminal residue" evidence="12">
    <location>
        <position position="1"/>
    </location>
</feature>
<name>A0A154PT70_DUFNO</name>
<evidence type="ECO:0000256" key="1">
    <source>
        <dbReference type="ARBA" id="ARBA00004448"/>
    </source>
</evidence>
<keyword evidence="8" id="KW-0496">Mitochondrion</keyword>
<accession>A0A154PT70</accession>
<feature type="repeat" description="Solcar" evidence="10">
    <location>
        <begin position="157"/>
        <end position="245"/>
    </location>
</feature>